<comment type="subcellular location">
    <subcellularLocation>
        <location evidence="1">Membrane</location>
        <topology evidence="1">Multi-pass membrane protein</topology>
    </subcellularLocation>
</comment>
<dbReference type="InterPro" id="IPR036259">
    <property type="entry name" value="MFS_trans_sf"/>
</dbReference>
<dbReference type="Proteomes" id="UP000308730">
    <property type="component" value="Unassembled WGS sequence"/>
</dbReference>
<evidence type="ECO:0000256" key="8">
    <source>
        <dbReference type="SAM" id="Phobius"/>
    </source>
</evidence>
<comment type="catalytic activity">
    <reaction evidence="7">
        <text>myo-inositol(out) + H(+)(out) = myo-inositol(in) + H(+)(in)</text>
        <dbReference type="Rhea" id="RHEA:60364"/>
        <dbReference type="ChEBI" id="CHEBI:15378"/>
        <dbReference type="ChEBI" id="CHEBI:17268"/>
    </reaction>
</comment>
<evidence type="ECO:0000313" key="9">
    <source>
        <dbReference type="EMBL" id="THH30584.1"/>
    </source>
</evidence>
<keyword evidence="3" id="KW-0813">Transport</keyword>
<dbReference type="InterPro" id="IPR005828">
    <property type="entry name" value="MFS_sugar_transport-like"/>
</dbReference>
<evidence type="ECO:0000256" key="7">
    <source>
        <dbReference type="ARBA" id="ARBA00049119"/>
    </source>
</evidence>
<evidence type="ECO:0000256" key="3">
    <source>
        <dbReference type="ARBA" id="ARBA00022448"/>
    </source>
</evidence>
<evidence type="ECO:0000256" key="2">
    <source>
        <dbReference type="ARBA" id="ARBA00010992"/>
    </source>
</evidence>
<dbReference type="SUPFAM" id="SSF103473">
    <property type="entry name" value="MFS general substrate transporter"/>
    <property type="match status" value="1"/>
</dbReference>
<feature type="transmembrane region" description="Helical" evidence="8">
    <location>
        <begin position="267"/>
        <end position="287"/>
    </location>
</feature>
<keyword evidence="6 8" id="KW-0472">Membrane</keyword>
<dbReference type="PANTHER" id="PTHR48022">
    <property type="entry name" value="PLASTIDIC GLUCOSE TRANSPORTER 4"/>
    <property type="match status" value="1"/>
</dbReference>
<reference evidence="9 10" key="1">
    <citation type="submission" date="2019-02" db="EMBL/GenBank/DDBJ databases">
        <title>Genome sequencing of the rare red list fungi Antrodiella citrinella (Flaviporus citrinellus).</title>
        <authorList>
            <person name="Buettner E."/>
            <person name="Kellner H."/>
        </authorList>
    </citation>
    <scope>NUCLEOTIDE SEQUENCE [LARGE SCALE GENOMIC DNA]</scope>
    <source>
        <strain evidence="9 10">DSM 108506</strain>
    </source>
</reference>
<dbReference type="GO" id="GO:0016020">
    <property type="term" value="C:membrane"/>
    <property type="evidence" value="ECO:0007669"/>
    <property type="project" value="UniProtKB-SubCell"/>
</dbReference>
<feature type="transmembrane region" description="Helical" evidence="8">
    <location>
        <begin position="299"/>
        <end position="324"/>
    </location>
</feature>
<dbReference type="InterPro" id="IPR003663">
    <property type="entry name" value="Sugar/inositol_transpt"/>
</dbReference>
<name>A0A4S4MW35_9APHY</name>
<gene>
    <name evidence="9" type="ORF">EUX98_g3608</name>
</gene>
<proteinExistence type="inferred from homology"/>
<feature type="transmembrane region" description="Helical" evidence="8">
    <location>
        <begin position="367"/>
        <end position="384"/>
    </location>
</feature>
<dbReference type="GO" id="GO:0005351">
    <property type="term" value="F:carbohydrate:proton symporter activity"/>
    <property type="evidence" value="ECO:0007669"/>
    <property type="project" value="TreeGrafter"/>
</dbReference>
<evidence type="ECO:0008006" key="11">
    <source>
        <dbReference type="Google" id="ProtNLM"/>
    </source>
</evidence>
<keyword evidence="4 8" id="KW-0812">Transmembrane</keyword>
<comment type="similarity">
    <text evidence="2">Belongs to the major facilitator superfamily. Sugar transporter (TC 2.A.1.1) family.</text>
</comment>
<evidence type="ECO:0000313" key="10">
    <source>
        <dbReference type="Proteomes" id="UP000308730"/>
    </source>
</evidence>
<comment type="caution">
    <text evidence="9">The sequence shown here is derived from an EMBL/GenBank/DDBJ whole genome shotgun (WGS) entry which is preliminary data.</text>
</comment>
<sequence>MQSLGSEPSSHTETCFPIPSSSNSLNVFQRAKRALPRFQVPHVANYIWCVTFTAIGGFLFGFDTGSIGPITTMHTFQDRFAADPTHGITPTLQGLIVSSILITASLASVASGPLSDRISRTKTISMGAAVFAAGSAVTCSANGLPQLFAGRCLADATWIKLGVSAADAEKTEENAERSSVPRESVWKEAQQLWSKNVRARTVLGVFLMGMQQLSGIDGVLYYAPLLFTQAGLSGQQASFIASGVTGLVTVACTISVQFFADTWSRRVSMISGGSIIATCMLVIGTLYATNASDTDVGRWVIIVLIYVFVVGFSCTWAIVTRIIASEIQPMRTRAAATSLGQCMNWLINWIIAFSTPLFLAHSSSGPYFLFGACTLLTTFVCLAFQPETRGASLEEVDKAFEVSPWKAALNKRKQTRRRQSTEEGQVIALAEIR</sequence>
<keyword evidence="10" id="KW-1185">Reference proteome</keyword>
<feature type="transmembrane region" description="Helical" evidence="8">
    <location>
        <begin position="239"/>
        <end position="260"/>
    </location>
</feature>
<evidence type="ECO:0000256" key="4">
    <source>
        <dbReference type="ARBA" id="ARBA00022692"/>
    </source>
</evidence>
<feature type="transmembrane region" description="Helical" evidence="8">
    <location>
        <begin position="202"/>
        <end position="227"/>
    </location>
</feature>
<dbReference type="AlphaFoldDB" id="A0A4S4MW35"/>
<dbReference type="PRINTS" id="PR00171">
    <property type="entry name" value="SUGRTRNSPORT"/>
</dbReference>
<dbReference type="EMBL" id="SGPM01000075">
    <property type="protein sequence ID" value="THH30584.1"/>
    <property type="molecule type" value="Genomic_DNA"/>
</dbReference>
<dbReference type="InterPro" id="IPR050360">
    <property type="entry name" value="MFS_Sugar_Transporters"/>
</dbReference>
<feature type="transmembrane region" description="Helical" evidence="8">
    <location>
        <begin position="43"/>
        <end position="62"/>
    </location>
</feature>
<accession>A0A4S4MW35</accession>
<evidence type="ECO:0000256" key="1">
    <source>
        <dbReference type="ARBA" id="ARBA00004141"/>
    </source>
</evidence>
<organism evidence="9 10">
    <name type="scientific">Antrodiella citrinella</name>
    <dbReference type="NCBI Taxonomy" id="2447956"/>
    <lineage>
        <taxon>Eukaryota</taxon>
        <taxon>Fungi</taxon>
        <taxon>Dikarya</taxon>
        <taxon>Basidiomycota</taxon>
        <taxon>Agaricomycotina</taxon>
        <taxon>Agaricomycetes</taxon>
        <taxon>Polyporales</taxon>
        <taxon>Steccherinaceae</taxon>
        <taxon>Antrodiella</taxon>
    </lineage>
</organism>
<dbReference type="PANTHER" id="PTHR48022:SF20">
    <property type="entry name" value="MAJOR FACILITATOR SUPERFAMILY (MFS) PROFILE DOMAIN-CONTAINING PROTEIN-RELATED"/>
    <property type="match status" value="1"/>
</dbReference>
<dbReference type="OrthoDB" id="5399138at2759"/>
<feature type="transmembrane region" description="Helical" evidence="8">
    <location>
        <begin position="92"/>
        <end position="114"/>
    </location>
</feature>
<dbReference type="Gene3D" id="1.20.1250.20">
    <property type="entry name" value="MFS general substrate transporter like domains"/>
    <property type="match status" value="2"/>
</dbReference>
<evidence type="ECO:0000256" key="5">
    <source>
        <dbReference type="ARBA" id="ARBA00022989"/>
    </source>
</evidence>
<feature type="transmembrane region" description="Helical" evidence="8">
    <location>
        <begin position="345"/>
        <end position="361"/>
    </location>
</feature>
<protein>
    <recommendedName>
        <fullName evidence="11">Major facilitator superfamily (MFS) profile domain-containing protein</fullName>
    </recommendedName>
</protein>
<evidence type="ECO:0000256" key="6">
    <source>
        <dbReference type="ARBA" id="ARBA00023136"/>
    </source>
</evidence>
<dbReference type="Pfam" id="PF00083">
    <property type="entry name" value="Sugar_tr"/>
    <property type="match status" value="2"/>
</dbReference>
<keyword evidence="5 8" id="KW-1133">Transmembrane helix</keyword>